<comment type="caution">
    <text evidence="2">The sequence shown here is derived from an EMBL/GenBank/DDBJ whole genome shotgun (WGS) entry which is preliminary data.</text>
</comment>
<keyword evidence="3" id="KW-1185">Reference proteome</keyword>
<protein>
    <submittedName>
        <fullName evidence="2">Uncharacterized protein</fullName>
    </submittedName>
</protein>
<reference evidence="2" key="1">
    <citation type="journal article" date="2021" name="Nat. Commun.">
        <title>Genetic determinants of endophytism in the Arabidopsis root mycobiome.</title>
        <authorList>
            <person name="Mesny F."/>
            <person name="Miyauchi S."/>
            <person name="Thiergart T."/>
            <person name="Pickel B."/>
            <person name="Atanasova L."/>
            <person name="Karlsson M."/>
            <person name="Huettel B."/>
            <person name="Barry K.W."/>
            <person name="Haridas S."/>
            <person name="Chen C."/>
            <person name="Bauer D."/>
            <person name="Andreopoulos W."/>
            <person name="Pangilinan J."/>
            <person name="LaButti K."/>
            <person name="Riley R."/>
            <person name="Lipzen A."/>
            <person name="Clum A."/>
            <person name="Drula E."/>
            <person name="Henrissat B."/>
            <person name="Kohler A."/>
            <person name="Grigoriev I.V."/>
            <person name="Martin F.M."/>
            <person name="Hacquard S."/>
        </authorList>
    </citation>
    <scope>NUCLEOTIDE SEQUENCE</scope>
    <source>
        <strain evidence="2">MPI-CAGE-AT-0016</strain>
    </source>
</reference>
<accession>A0A8K0X4C5</accession>
<dbReference type="Proteomes" id="UP000813385">
    <property type="component" value="Unassembled WGS sequence"/>
</dbReference>
<feature type="non-terminal residue" evidence="2">
    <location>
        <position position="1"/>
    </location>
</feature>
<evidence type="ECO:0000313" key="3">
    <source>
        <dbReference type="Proteomes" id="UP000813385"/>
    </source>
</evidence>
<feature type="compositionally biased region" description="Basic and acidic residues" evidence="1">
    <location>
        <begin position="44"/>
        <end position="55"/>
    </location>
</feature>
<sequence>MMKYHLRGKIEADETVIPIRRLASTRRSSGQLWCRGLRPISTRRTRDAEERRDAHIGPFHLQDSPERTSSSGVRTVLAADPVPVVSLRPLPSLAMAASQRAFAGSFTSFENDDSLLLHSTPYTLNMPTFRHGPIRIPKSGALVSAKIMPDRTLDWTAFQVAILGGAGDLCSGGTDITRRSEDELEDIADWFDGFGFESAGRLVRGRHSAPA</sequence>
<dbReference type="OrthoDB" id="5244857at2759"/>
<gene>
    <name evidence="2" type="ORF">B0T11DRAFT_201713</name>
</gene>
<evidence type="ECO:0000256" key="1">
    <source>
        <dbReference type="SAM" id="MobiDB-lite"/>
    </source>
</evidence>
<dbReference type="AlphaFoldDB" id="A0A8K0X4C5"/>
<proteinExistence type="predicted"/>
<organism evidence="2 3">
    <name type="scientific">Plectosphaerella cucumerina</name>
    <dbReference type="NCBI Taxonomy" id="40658"/>
    <lineage>
        <taxon>Eukaryota</taxon>
        <taxon>Fungi</taxon>
        <taxon>Dikarya</taxon>
        <taxon>Ascomycota</taxon>
        <taxon>Pezizomycotina</taxon>
        <taxon>Sordariomycetes</taxon>
        <taxon>Hypocreomycetidae</taxon>
        <taxon>Glomerellales</taxon>
        <taxon>Plectosphaerellaceae</taxon>
        <taxon>Plectosphaerella</taxon>
    </lineage>
</organism>
<evidence type="ECO:0000313" key="2">
    <source>
        <dbReference type="EMBL" id="KAH7363612.1"/>
    </source>
</evidence>
<name>A0A8K0X4C5_9PEZI</name>
<feature type="region of interest" description="Disordered" evidence="1">
    <location>
        <begin position="43"/>
        <end position="68"/>
    </location>
</feature>
<dbReference type="EMBL" id="JAGPXD010000003">
    <property type="protein sequence ID" value="KAH7363612.1"/>
    <property type="molecule type" value="Genomic_DNA"/>
</dbReference>